<comment type="caution">
    <text evidence="2">The sequence shown here is derived from an EMBL/GenBank/DDBJ whole genome shotgun (WGS) entry which is preliminary data.</text>
</comment>
<name>A0ABP8XFI1_9ACTN</name>
<keyword evidence="3" id="KW-1185">Reference proteome</keyword>
<dbReference type="EMBL" id="BAABKM010000002">
    <property type="protein sequence ID" value="GAA4705087.1"/>
    <property type="molecule type" value="Genomic_DNA"/>
</dbReference>
<organism evidence="2 3">
    <name type="scientific">Nocardioides conyzicola</name>
    <dbReference type="NCBI Taxonomy" id="1651781"/>
    <lineage>
        <taxon>Bacteria</taxon>
        <taxon>Bacillati</taxon>
        <taxon>Actinomycetota</taxon>
        <taxon>Actinomycetes</taxon>
        <taxon>Propionibacteriales</taxon>
        <taxon>Nocardioidaceae</taxon>
        <taxon>Nocardioides</taxon>
    </lineage>
</organism>
<accession>A0ABP8XFI1</accession>
<sequence length="347" mass="34072">MRSRLPRLTAVFAAAALILGTVAVATPANAVDPGNGIIALTLVDDLGHPVTGAVELVPSDGSGPVSLGVPDGGGTPVAASSFAEEVPAGTYGVLVMGGWAGLTCVGLATCSITTLLGGAGLAVGAGALTIGDGATAPLTVTIATPKLNGTPGVGRALTVSVPSSLTELGAALSGMGGLGLGLSSDPVVTWNRNGGPIGVTGPSYTPTGGDAGSTISATVTYPVLLSLLFSTMGAGATPPPFTTAAVKINRLTPRIKLSLPGKVLQGQRPKAYVNVTSGTALVGGVVTFAVDKLRAQQGVLRSGLATFTLPKLKPGKHKVTVSFAAAGAYNAAKATKTVVVKAKKHKK</sequence>
<evidence type="ECO:0000313" key="2">
    <source>
        <dbReference type="EMBL" id="GAA4705087.1"/>
    </source>
</evidence>
<gene>
    <name evidence="2" type="ORF">GCM10023349_23520</name>
</gene>
<protein>
    <recommendedName>
        <fullName evidence="4">Ig-like domain repeat protein</fullName>
    </recommendedName>
</protein>
<dbReference type="InterPro" id="IPR013783">
    <property type="entry name" value="Ig-like_fold"/>
</dbReference>
<evidence type="ECO:0000256" key="1">
    <source>
        <dbReference type="SAM" id="SignalP"/>
    </source>
</evidence>
<feature type="chain" id="PRO_5047007655" description="Ig-like domain repeat protein" evidence="1">
    <location>
        <begin position="31"/>
        <end position="347"/>
    </location>
</feature>
<evidence type="ECO:0000313" key="3">
    <source>
        <dbReference type="Proteomes" id="UP001499974"/>
    </source>
</evidence>
<reference evidence="3" key="1">
    <citation type="journal article" date="2019" name="Int. J. Syst. Evol. Microbiol.">
        <title>The Global Catalogue of Microorganisms (GCM) 10K type strain sequencing project: providing services to taxonomists for standard genome sequencing and annotation.</title>
        <authorList>
            <consortium name="The Broad Institute Genomics Platform"/>
            <consortium name="The Broad Institute Genome Sequencing Center for Infectious Disease"/>
            <person name="Wu L."/>
            <person name="Ma J."/>
        </authorList>
    </citation>
    <scope>NUCLEOTIDE SEQUENCE [LARGE SCALE GENOMIC DNA]</scope>
    <source>
        <strain evidence="3">JCM 18531</strain>
    </source>
</reference>
<keyword evidence="1" id="KW-0732">Signal</keyword>
<proteinExistence type="predicted"/>
<dbReference type="RefSeq" id="WP_345521455.1">
    <property type="nucleotide sequence ID" value="NZ_BAABKM010000002.1"/>
</dbReference>
<evidence type="ECO:0008006" key="4">
    <source>
        <dbReference type="Google" id="ProtNLM"/>
    </source>
</evidence>
<dbReference type="Gene3D" id="2.60.40.10">
    <property type="entry name" value="Immunoglobulins"/>
    <property type="match status" value="1"/>
</dbReference>
<dbReference type="Proteomes" id="UP001499974">
    <property type="component" value="Unassembled WGS sequence"/>
</dbReference>
<feature type="signal peptide" evidence="1">
    <location>
        <begin position="1"/>
        <end position="30"/>
    </location>
</feature>